<sequence>MMKFKLFFKSVAEEEDWINMTQKKGFRFTGVNLFLPSLYYFKNDKIENNKLIKMDFKKYMSRDKYIDYITLFEDSGWKHINGSRWGGLHYFQQLNSNTSSEIFSDNESKTAMANSYYKYASEYAFIFIIYFFILINITPIDILNPQSWYLTPRLWEMNGKLFWLAFLFETPFVLLRILPLFYILIAGIYYMSRAVKPKIEDHQP</sequence>
<dbReference type="OrthoDB" id="8757095at2"/>
<protein>
    <recommendedName>
        <fullName evidence="4">DUF2812 domain-containing protein</fullName>
    </recommendedName>
</protein>
<keyword evidence="1" id="KW-0812">Transmembrane</keyword>
<comment type="caution">
    <text evidence="2">The sequence shown here is derived from an EMBL/GenBank/DDBJ whole genome shotgun (WGS) entry which is preliminary data.</text>
</comment>
<keyword evidence="1" id="KW-1133">Transmembrane helix</keyword>
<dbReference type="InterPro" id="IPR021359">
    <property type="entry name" value="DUF2812"/>
</dbReference>
<gene>
    <name evidence="2" type="ORF">A9Q68_06940</name>
</gene>
<evidence type="ECO:0000313" key="2">
    <source>
        <dbReference type="EMBL" id="OJF71717.1"/>
    </source>
</evidence>
<reference evidence="3" key="1">
    <citation type="submission" date="2016-06" db="EMBL/GenBank/DDBJ databases">
        <authorList>
            <person name="de Vries S.P.W."/>
            <person name="Hadjirin N.F."/>
            <person name="Lay E.M."/>
            <person name="Zadoks R.N."/>
            <person name="Peacock S.J."/>
            <person name="Parkhill J."/>
            <person name="Grant A.J."/>
            <person name="Mcdougall S."/>
            <person name="Holmes M.A."/>
        </authorList>
    </citation>
    <scope>NUCLEOTIDE SEQUENCE [LARGE SCALE GENOMIC DNA]</scope>
    <source>
        <strain evidence="3">NZ1587</strain>
    </source>
</reference>
<evidence type="ECO:0000313" key="3">
    <source>
        <dbReference type="Proteomes" id="UP000182015"/>
    </source>
</evidence>
<dbReference type="Proteomes" id="UP000182015">
    <property type="component" value="Unassembled WGS sequence"/>
</dbReference>
<keyword evidence="3" id="KW-1185">Reference proteome</keyword>
<dbReference type="STRING" id="1856638.A9Q68_06940"/>
<dbReference type="AlphaFoldDB" id="A0A1L8MLS9"/>
<evidence type="ECO:0000256" key="1">
    <source>
        <dbReference type="SAM" id="Phobius"/>
    </source>
</evidence>
<evidence type="ECO:0008006" key="4">
    <source>
        <dbReference type="Google" id="ProtNLM"/>
    </source>
</evidence>
<dbReference type="RefSeq" id="WP_071793970.1">
    <property type="nucleotide sequence ID" value="NZ_LZDD01000002.1"/>
</dbReference>
<keyword evidence="1" id="KW-0472">Membrane</keyword>
<feature type="transmembrane region" description="Helical" evidence="1">
    <location>
        <begin position="162"/>
        <end position="190"/>
    </location>
</feature>
<organism evidence="2 3">
    <name type="scientific">Streptococcus bovimastitidis</name>
    <dbReference type="NCBI Taxonomy" id="1856638"/>
    <lineage>
        <taxon>Bacteria</taxon>
        <taxon>Bacillati</taxon>
        <taxon>Bacillota</taxon>
        <taxon>Bacilli</taxon>
        <taxon>Lactobacillales</taxon>
        <taxon>Streptococcaceae</taxon>
        <taxon>Streptococcus</taxon>
    </lineage>
</organism>
<name>A0A1L8MLS9_9STRE</name>
<dbReference type="EMBL" id="LZDD01000002">
    <property type="protein sequence ID" value="OJF71717.1"/>
    <property type="molecule type" value="Genomic_DNA"/>
</dbReference>
<proteinExistence type="predicted"/>
<feature type="transmembrane region" description="Helical" evidence="1">
    <location>
        <begin position="123"/>
        <end position="142"/>
    </location>
</feature>
<accession>A0A1L8MLS9</accession>
<dbReference type="Pfam" id="PF11193">
    <property type="entry name" value="DUF2812"/>
    <property type="match status" value="1"/>
</dbReference>